<feature type="active site" description="Nucleophile" evidence="9">
    <location>
        <position position="182"/>
    </location>
</feature>
<accession>A0A976RT11</accession>
<keyword evidence="3 9" id="KW-0055">Arginine biosynthesis</keyword>
<evidence type="ECO:0000256" key="6">
    <source>
        <dbReference type="ARBA" id="ARBA00022813"/>
    </source>
</evidence>
<keyword evidence="9" id="KW-0963">Cytoplasm</keyword>
<dbReference type="GO" id="GO:0006592">
    <property type="term" value="P:ornithine biosynthetic process"/>
    <property type="evidence" value="ECO:0007669"/>
    <property type="project" value="TreeGrafter"/>
</dbReference>
<feature type="binding site" evidence="9">
    <location>
        <position position="268"/>
    </location>
    <ligand>
        <name>substrate</name>
    </ligand>
</feature>
<dbReference type="Gene3D" id="3.60.70.12">
    <property type="entry name" value="L-amino peptidase D-ALA esterase/amidase"/>
    <property type="match status" value="1"/>
</dbReference>
<dbReference type="NCBIfam" id="NF003802">
    <property type="entry name" value="PRK05388.1"/>
    <property type="match status" value="1"/>
</dbReference>
<evidence type="ECO:0000256" key="8">
    <source>
        <dbReference type="ARBA" id="ARBA00023315"/>
    </source>
</evidence>
<dbReference type="InterPro" id="IPR002813">
    <property type="entry name" value="Arg_biosynth_ArgJ"/>
</dbReference>
<evidence type="ECO:0000256" key="1">
    <source>
        <dbReference type="ARBA" id="ARBA00006774"/>
    </source>
</evidence>
<comment type="pathway">
    <text evidence="9">Amino-acid biosynthesis; L-arginine biosynthesis; L-ornithine and N-acetyl-L-glutamate from L-glutamate and N(2)-acetyl-L-ornithine (cyclic): step 1/1.</text>
</comment>
<dbReference type="InterPro" id="IPR042195">
    <property type="entry name" value="ArgJ_beta_C"/>
</dbReference>
<dbReference type="RefSeq" id="WP_260117099.1">
    <property type="nucleotide sequence ID" value="NZ_CP093361.1"/>
</dbReference>
<name>A0A976RT11_9LACO</name>
<comment type="catalytic activity">
    <reaction evidence="9">
        <text>N(2)-acetyl-L-ornithine + L-glutamate = N-acetyl-L-glutamate + L-ornithine</text>
        <dbReference type="Rhea" id="RHEA:15349"/>
        <dbReference type="ChEBI" id="CHEBI:29985"/>
        <dbReference type="ChEBI" id="CHEBI:44337"/>
        <dbReference type="ChEBI" id="CHEBI:46911"/>
        <dbReference type="ChEBI" id="CHEBI:57805"/>
        <dbReference type="EC" id="2.3.1.35"/>
    </reaction>
</comment>
<dbReference type="EC" id="2.3.1.1" evidence="9"/>
<dbReference type="KEGG" id="lbe:MOO44_03825"/>
<dbReference type="GO" id="GO:0004042">
    <property type="term" value="F:L-glutamate N-acetyltransferase activity"/>
    <property type="evidence" value="ECO:0007669"/>
    <property type="project" value="UniProtKB-UniRule"/>
</dbReference>
<keyword evidence="11" id="KW-1185">Reference proteome</keyword>
<keyword evidence="6 9" id="KW-0068">Autocatalytic cleavage</keyword>
<sequence length="395" mass="41949">MNIIDFKWPKGFQSGAVHAGFKSSGQLDMCWLAANHPCAAAGVYTKNQFQAAPVQVTKHTIDQTHQLQAVVVNSGNANSFTGDEGIQNVHRETEMVGQKLGIDPNLIGVASTGIIGKQLEMDVFENGLNQLSLSDSTAAPEAIITTDTTSKKICVETTIDGQLVTVTGFAKGSGMIHPNMGTTLSFISTDANIDGATLQAILSAKIVNSFNQITVDGCMSTNDMVIAMASGDANNHPLTNQHPEFAEFVAAFDHVLTGLAKMVASDGEGASKLIEADVFHAASQVDANHVAKAIVGSNLIKAMIFGEDANWGRIVQALGQTEAKISLDHLAISIENTAIIKDSQIQTFDMDALRKQLASDNINITVDLAAGDYSGVAWGCDLTYKYVEINAAYEE</sequence>
<gene>
    <name evidence="9 10" type="primary">argJ</name>
    <name evidence="10" type="ORF">MOO44_03825</name>
</gene>
<comment type="function">
    <text evidence="9">Catalyzes two activities which are involved in the cyclic version of arginine biosynthesis: the synthesis of N-acetylglutamate from glutamate and acetyl-CoA as the acetyl donor, and of ornithine by transacetylation between N(2)-acetylornithine and glutamate.</text>
</comment>
<evidence type="ECO:0000313" key="10">
    <source>
        <dbReference type="EMBL" id="UQS87296.1"/>
    </source>
</evidence>
<organism evidence="10 11">
    <name type="scientific">Nicoliella spurrieriana</name>
    <dbReference type="NCBI Taxonomy" id="2925830"/>
    <lineage>
        <taxon>Bacteria</taxon>
        <taxon>Bacillati</taxon>
        <taxon>Bacillota</taxon>
        <taxon>Bacilli</taxon>
        <taxon>Lactobacillales</taxon>
        <taxon>Lactobacillaceae</taxon>
        <taxon>Nicoliella</taxon>
    </lineage>
</organism>
<comment type="subcellular location">
    <subcellularLocation>
        <location evidence="9">Cytoplasm</location>
    </subcellularLocation>
</comment>
<keyword evidence="8 9" id="KW-0012">Acyltransferase</keyword>
<feature type="chain" id="PRO_5038190896" description="Arginine biosynthesis bifunctional protein ArgJ alpha chain" evidence="9">
    <location>
        <begin position="1"/>
        <end position="181"/>
    </location>
</feature>
<dbReference type="GO" id="GO:0004358">
    <property type="term" value="F:L-glutamate N-acetyltransferase activity, acting on acetyl-L-ornithine as donor"/>
    <property type="evidence" value="ECO:0007669"/>
    <property type="project" value="UniProtKB-UniRule"/>
</dbReference>
<keyword evidence="4 9" id="KW-0028">Amino-acid biosynthesis</keyword>
<dbReference type="InterPro" id="IPR016117">
    <property type="entry name" value="ArgJ-like_dom_sf"/>
</dbReference>
<dbReference type="Pfam" id="PF01960">
    <property type="entry name" value="ArgJ"/>
    <property type="match status" value="1"/>
</dbReference>
<feature type="site" description="Involved in the stabilization of negative charge on the oxyanion by the formation of the oxyanion hole" evidence="9">
    <location>
        <position position="113"/>
    </location>
</feature>
<dbReference type="Gene3D" id="3.10.20.340">
    <property type="entry name" value="ArgJ beta chain, C-terminal domain"/>
    <property type="match status" value="1"/>
</dbReference>
<dbReference type="Gene3D" id="3.30.2330.10">
    <property type="entry name" value="arginine biosynthesis bifunctional protein suprefamily"/>
    <property type="match status" value="1"/>
</dbReference>
<comment type="similarity">
    <text evidence="1 9">Belongs to the ArgJ family.</text>
</comment>
<dbReference type="GO" id="GO:0006526">
    <property type="term" value="P:L-arginine biosynthetic process"/>
    <property type="evidence" value="ECO:0007669"/>
    <property type="project" value="UniProtKB-UniRule"/>
</dbReference>
<keyword evidence="7 9" id="KW-0511">Multifunctional enzyme</keyword>
<evidence type="ECO:0000256" key="9">
    <source>
        <dbReference type="HAMAP-Rule" id="MF_01106"/>
    </source>
</evidence>
<comment type="catalytic activity">
    <reaction evidence="9">
        <text>L-glutamate + acetyl-CoA = N-acetyl-L-glutamate + CoA + H(+)</text>
        <dbReference type="Rhea" id="RHEA:24292"/>
        <dbReference type="ChEBI" id="CHEBI:15378"/>
        <dbReference type="ChEBI" id="CHEBI:29985"/>
        <dbReference type="ChEBI" id="CHEBI:44337"/>
        <dbReference type="ChEBI" id="CHEBI:57287"/>
        <dbReference type="ChEBI" id="CHEBI:57288"/>
        <dbReference type="EC" id="2.3.1.1"/>
    </reaction>
</comment>
<feature type="site" description="Involved in the stabilization of negative charge on the oxyanion by the formation of the oxyanion hole" evidence="9">
    <location>
        <position position="112"/>
    </location>
</feature>
<dbReference type="GO" id="GO:0005737">
    <property type="term" value="C:cytoplasm"/>
    <property type="evidence" value="ECO:0007669"/>
    <property type="project" value="UniProtKB-SubCell"/>
</dbReference>
<dbReference type="PANTHER" id="PTHR23100">
    <property type="entry name" value="ARGININE BIOSYNTHESIS BIFUNCTIONAL PROTEIN ARGJ"/>
    <property type="match status" value="1"/>
</dbReference>
<dbReference type="EC" id="2.3.1.35" evidence="9"/>
<feature type="binding site" evidence="9">
    <location>
        <position position="390"/>
    </location>
    <ligand>
        <name>substrate</name>
    </ligand>
</feature>
<feature type="binding site" evidence="9">
    <location>
        <position position="171"/>
    </location>
    <ligand>
        <name>substrate</name>
    </ligand>
</feature>
<evidence type="ECO:0000256" key="4">
    <source>
        <dbReference type="ARBA" id="ARBA00022605"/>
    </source>
</evidence>
<dbReference type="PANTHER" id="PTHR23100:SF0">
    <property type="entry name" value="ARGININE BIOSYNTHESIS BIFUNCTIONAL PROTEIN ARGJ, MITOCHONDRIAL"/>
    <property type="match status" value="1"/>
</dbReference>
<dbReference type="EMBL" id="CP093361">
    <property type="protein sequence ID" value="UQS87296.1"/>
    <property type="molecule type" value="Genomic_DNA"/>
</dbReference>
<comment type="caution">
    <text evidence="9">Lacks conserved residue(s) required for the propagation of feature annotation.</text>
</comment>
<feature type="chain" id="PRO_5038190897" description="Arginine biosynthesis bifunctional protein ArgJ beta chain" evidence="9">
    <location>
        <begin position="182"/>
        <end position="395"/>
    </location>
</feature>
<reference evidence="10" key="1">
    <citation type="journal article" date="2022" name="Int. J. Syst. Evol. Microbiol.">
        <title>Apilactobacillus apisilvae sp. nov., Nicolia spurrieriana gen. nov. sp. nov., Bombilactobacillus folatiphilus sp. nov. and Bombilactobacillus thymidiniphilus sp. nov., four new lactic acid bacterial isolates from stingless bees Tetragonula carbonaria and Austroplebeia australis.</title>
        <authorList>
            <person name="Oliphant S.A."/>
            <person name="Watson-Haigh N.S."/>
            <person name="Sumby K.M."/>
            <person name="Gardner J."/>
            <person name="Groom S."/>
            <person name="Jiranek V."/>
        </authorList>
    </citation>
    <scope>NUCLEOTIDE SEQUENCE</scope>
    <source>
        <strain evidence="10">SGEP1_A5</strain>
    </source>
</reference>
<feature type="binding site" evidence="9">
    <location>
        <position position="145"/>
    </location>
    <ligand>
        <name>substrate</name>
    </ligand>
</feature>
<dbReference type="SUPFAM" id="SSF56266">
    <property type="entry name" value="DmpA/ArgJ-like"/>
    <property type="match status" value="1"/>
</dbReference>
<feature type="binding site" evidence="9">
    <location>
        <position position="182"/>
    </location>
    <ligand>
        <name>substrate</name>
    </ligand>
</feature>
<evidence type="ECO:0000256" key="2">
    <source>
        <dbReference type="ARBA" id="ARBA00011475"/>
    </source>
</evidence>
<dbReference type="AlphaFoldDB" id="A0A976RT11"/>
<evidence type="ECO:0000256" key="5">
    <source>
        <dbReference type="ARBA" id="ARBA00022679"/>
    </source>
</evidence>
<keyword evidence="5 9" id="KW-0808">Transferase</keyword>
<evidence type="ECO:0000256" key="7">
    <source>
        <dbReference type="ARBA" id="ARBA00023268"/>
    </source>
</evidence>
<proteinExistence type="inferred from homology"/>
<dbReference type="FunFam" id="3.60.70.12:FF:000001">
    <property type="entry name" value="Arginine biosynthesis bifunctional protein ArgJ, chloroplastic"/>
    <property type="match status" value="1"/>
</dbReference>
<dbReference type="NCBIfam" id="TIGR00120">
    <property type="entry name" value="ArgJ"/>
    <property type="match status" value="1"/>
</dbReference>
<evidence type="ECO:0000313" key="11">
    <source>
        <dbReference type="Proteomes" id="UP000831181"/>
    </source>
</evidence>
<comment type="pathway">
    <text evidence="9">Amino-acid biosynthesis; L-arginine biosynthesis; N(2)-acetyl-L-ornithine from L-glutamate: step 1/4.</text>
</comment>
<evidence type="ECO:0000256" key="3">
    <source>
        <dbReference type="ARBA" id="ARBA00022571"/>
    </source>
</evidence>
<feature type="site" description="Cleavage; by autolysis" evidence="9">
    <location>
        <begin position="181"/>
        <end position="182"/>
    </location>
</feature>
<dbReference type="HAMAP" id="MF_01106">
    <property type="entry name" value="ArgJ"/>
    <property type="match status" value="1"/>
</dbReference>
<dbReference type="Proteomes" id="UP000831181">
    <property type="component" value="Chromosome"/>
</dbReference>
<comment type="subunit">
    <text evidence="2 9">Heterotetramer of two alpha and two beta chains.</text>
</comment>
<protein>
    <recommendedName>
        <fullName evidence="9">Arginine biosynthesis bifunctional protein ArgJ</fullName>
    </recommendedName>
    <domain>
        <recommendedName>
            <fullName evidence="9">Glutamate N-acetyltransferase</fullName>
            <ecNumber evidence="9">2.3.1.35</ecNumber>
        </recommendedName>
        <alternativeName>
            <fullName evidence="9">Ornithine acetyltransferase</fullName>
            <shortName evidence="9">OATase</shortName>
        </alternativeName>
        <alternativeName>
            <fullName evidence="9">Ornithine transacetylase</fullName>
        </alternativeName>
    </domain>
    <domain>
        <recommendedName>
            <fullName evidence="9">Amino-acid acetyltransferase</fullName>
            <ecNumber evidence="9">2.3.1.1</ecNumber>
        </recommendedName>
        <alternativeName>
            <fullName evidence="9">N-acetylglutamate synthase</fullName>
            <shortName evidence="9">AGSase</shortName>
        </alternativeName>
    </domain>
    <component>
        <recommendedName>
            <fullName evidence="9">Arginine biosynthesis bifunctional protein ArgJ alpha chain</fullName>
        </recommendedName>
    </component>
    <component>
        <recommendedName>
            <fullName evidence="9">Arginine biosynthesis bifunctional protein ArgJ beta chain</fullName>
        </recommendedName>
    </component>
</protein>
<dbReference type="CDD" id="cd02152">
    <property type="entry name" value="OAT"/>
    <property type="match status" value="1"/>
</dbReference>